<proteinExistence type="predicted"/>
<name>A0ABQ0CPW7_9HYPO</name>
<keyword evidence="3" id="KW-1185">Reference proteome</keyword>
<dbReference type="Proteomes" id="UP001562357">
    <property type="component" value="Unassembled WGS sequence"/>
</dbReference>
<feature type="compositionally biased region" description="Polar residues" evidence="1">
    <location>
        <begin position="893"/>
        <end position="903"/>
    </location>
</feature>
<feature type="compositionally biased region" description="Low complexity" evidence="1">
    <location>
        <begin position="864"/>
        <end position="882"/>
    </location>
</feature>
<reference evidence="3" key="1">
    <citation type="submission" date="2024-06" db="EMBL/GenBank/DDBJ databases">
        <title>Draft Genome Sequences of Epichloe bromicola Strains Isolated from Elymus ciliaris.</title>
        <authorList>
            <consortium name="Epichloe bromicola genome sequencing consortium"/>
            <person name="Miura A."/>
            <person name="Imano S."/>
            <person name="Ashida A."/>
            <person name="Sato I."/>
            <person name="Chiba S."/>
            <person name="Tanaka A."/>
            <person name="Camagna M."/>
            <person name="Takemoto D."/>
        </authorList>
    </citation>
    <scope>NUCLEOTIDE SEQUENCE [LARGE SCALE GENOMIC DNA]</scope>
    <source>
        <strain evidence="3">DP</strain>
    </source>
</reference>
<accession>A0ABQ0CPW7</accession>
<evidence type="ECO:0000313" key="3">
    <source>
        <dbReference type="Proteomes" id="UP001562357"/>
    </source>
</evidence>
<dbReference type="EMBL" id="BAAFGZ010000131">
    <property type="protein sequence ID" value="GAB0135498.1"/>
    <property type="molecule type" value="Genomic_DNA"/>
</dbReference>
<feature type="region of interest" description="Disordered" evidence="1">
    <location>
        <begin position="473"/>
        <end position="507"/>
    </location>
</feature>
<organism evidence="2 3">
    <name type="scientific">Epichloe bromicola</name>
    <dbReference type="NCBI Taxonomy" id="79588"/>
    <lineage>
        <taxon>Eukaryota</taxon>
        <taxon>Fungi</taxon>
        <taxon>Dikarya</taxon>
        <taxon>Ascomycota</taxon>
        <taxon>Pezizomycotina</taxon>
        <taxon>Sordariomycetes</taxon>
        <taxon>Hypocreomycetidae</taxon>
        <taxon>Hypocreales</taxon>
        <taxon>Clavicipitaceae</taxon>
        <taxon>Epichloe</taxon>
    </lineage>
</organism>
<feature type="region of interest" description="Disordered" evidence="1">
    <location>
        <begin position="831"/>
        <end position="903"/>
    </location>
</feature>
<comment type="caution">
    <text evidence="2">The sequence shown here is derived from an EMBL/GenBank/DDBJ whole genome shotgun (WGS) entry which is preliminary data.</text>
</comment>
<evidence type="ECO:0008006" key="4">
    <source>
        <dbReference type="Google" id="ProtNLM"/>
    </source>
</evidence>
<gene>
    <name evidence="2" type="primary">g3834</name>
    <name evidence="2" type="ORF">EsDP_00003834</name>
</gene>
<evidence type="ECO:0000256" key="1">
    <source>
        <dbReference type="SAM" id="MobiDB-lite"/>
    </source>
</evidence>
<protein>
    <recommendedName>
        <fullName evidence="4">Gastric mucin-like protein</fullName>
    </recommendedName>
</protein>
<feature type="region of interest" description="Disordered" evidence="1">
    <location>
        <begin position="765"/>
        <end position="794"/>
    </location>
</feature>
<evidence type="ECO:0000313" key="2">
    <source>
        <dbReference type="EMBL" id="GAB0135498.1"/>
    </source>
</evidence>
<sequence>MATGSLMGSIVAFEGKPDLVSTQLRLLPTSPQLLILPSVESYIKSGDDDRCFDARGFVRQVHDALVARNDAARNFLDGSTADHKRLVFLNGSTPGAQTLCVREIMKHETDGDRAEAEAIFEDIVKDGLDGLDRHSLYPDLRSFDYSDAMNDDVFEEDPITKAMRAADALDRQTANLQPSNNLALNPISRPRSSSLPLYGFLDEFADSTPFYVFGVRPNEEESTAGDVAESLSAPATPNPAMIMNATQNTLELPRFVGASCASPSIYPASCIGETYGPGGVGDHSDVLVASPMSEAFSLRSTDHVVIGEASVLDMRLPMGRKSLSRVRSLDRIYPASPMSRDLEIPTNSWLDEPDAPRALQAPHSATWLSEDKGWRFSRVSTIERPRTVVVRSRLSSVQMQPVPICKKRKKTKESIDISKPNYVDRGTDARQSVVEEMGFRPILPSVEDLVVFLRDDSSDALLESAVSAFKNRRYPPLSYSPTASEAENNDRSIPGTPTQPSPKSGDKLRVCLKESDMSSPGADDYDPFAYNQPSWQPSKSSEFVATVSIVRPPTPAQTPPPTAVGENESKVHELHMTPGQTAVSLQNSLRSTLGEYFPPGIEGYRQFQFSFLPEFDELWKPMFRGGSPQRDDGNGTQILAIGSQKGVKKEYSQAVTGRLEKVGRKSCEIVKTGRVDFRYLLANAMQAFTAQRLANQTDNPFTNSYLLATLIIPHLETYLTLHTDIRYLLLMYPPEHLGTVLALQKLTGIDVMKVAQIVDSTSEEDSPFTHIRGASINSKSESKPTCPPFSTRSSSDVAVSKANYLLTSTASEKDIATFVSTVWNIEIEEPEVSASESVTEKAKRKRAPPPLSLASEHMAEHPRATSQSSPSPSSAATAPSSRGLSAPAVPSHEPSSPAVSLRASSFAETIRTLRSIKSKRSQTKLRTKSAPQVDTESLAGFEYFDESEDDMDERRLMPFFMQKRSIRKPNSRKALKFLGLA</sequence>